<evidence type="ECO:0000313" key="2">
    <source>
        <dbReference type="Proteomes" id="UP000295632"/>
    </source>
</evidence>
<dbReference type="EMBL" id="SNYJ01000008">
    <property type="protein sequence ID" value="TDQ39213.1"/>
    <property type="molecule type" value="Genomic_DNA"/>
</dbReference>
<dbReference type="RefSeq" id="WP_133580642.1">
    <property type="nucleotide sequence ID" value="NZ_SNYJ01000008.1"/>
</dbReference>
<sequence>MGEKWSYATPDVPLSAKEAVERYQSANAANILADIYMLVAQAASRRETDVTYDVSSDDKNLIPVAVDTLKQLGYEAVPFYSEVQPCNINVDWYHLIKEASRDEE</sequence>
<keyword evidence="2" id="KW-1185">Reference proteome</keyword>
<protein>
    <submittedName>
        <fullName evidence="1">Uncharacterized protein</fullName>
    </submittedName>
</protein>
<reference evidence="1 2" key="1">
    <citation type="submission" date="2019-03" db="EMBL/GenBank/DDBJ databases">
        <title>Genomic Encyclopedia of Type Strains, Phase IV (KMG-IV): sequencing the most valuable type-strain genomes for metagenomic binning, comparative biology and taxonomic classification.</title>
        <authorList>
            <person name="Goeker M."/>
        </authorList>
    </citation>
    <scope>NUCLEOTIDE SEQUENCE [LARGE SCALE GENOMIC DNA]</scope>
    <source>
        <strain evidence="1 2">DSM 28697</strain>
    </source>
</reference>
<dbReference type="Proteomes" id="UP000295632">
    <property type="component" value="Unassembled WGS sequence"/>
</dbReference>
<evidence type="ECO:0000313" key="1">
    <source>
        <dbReference type="EMBL" id="TDQ39213.1"/>
    </source>
</evidence>
<name>A0A4R6U381_9BACI</name>
<comment type="caution">
    <text evidence="1">The sequence shown here is derived from an EMBL/GenBank/DDBJ whole genome shotgun (WGS) entry which is preliminary data.</text>
</comment>
<accession>A0A4R6U381</accession>
<dbReference type="AlphaFoldDB" id="A0A4R6U381"/>
<proteinExistence type="predicted"/>
<organism evidence="1 2">
    <name type="scientific">Aureibacillus halotolerans</name>
    <dbReference type="NCBI Taxonomy" id="1508390"/>
    <lineage>
        <taxon>Bacteria</taxon>
        <taxon>Bacillati</taxon>
        <taxon>Bacillota</taxon>
        <taxon>Bacilli</taxon>
        <taxon>Bacillales</taxon>
        <taxon>Bacillaceae</taxon>
        <taxon>Aureibacillus</taxon>
    </lineage>
</organism>
<gene>
    <name evidence="1" type="ORF">EV213_108165</name>
</gene>